<protein>
    <submittedName>
        <fullName evidence="4">Peptidase_S8 domain-containing protein</fullName>
    </submittedName>
</protein>
<evidence type="ECO:0000256" key="1">
    <source>
        <dbReference type="SAM" id="MobiDB-lite"/>
    </source>
</evidence>
<reference evidence="2 3" key="2">
    <citation type="submission" date="2018-11" db="EMBL/GenBank/DDBJ databases">
        <authorList>
            <consortium name="Pathogen Informatics"/>
        </authorList>
    </citation>
    <scope>NUCLEOTIDE SEQUENCE [LARGE SCALE GENOMIC DNA]</scope>
    <source>
        <strain evidence="2 3">MHpl1</strain>
    </source>
</reference>
<keyword evidence="3" id="KW-1185">Reference proteome</keyword>
<evidence type="ECO:0000313" key="4">
    <source>
        <dbReference type="WBParaSite" id="HPLM_0001359101-mRNA-1"/>
    </source>
</evidence>
<name>A0A0N4WQ98_HAEPC</name>
<dbReference type="AlphaFoldDB" id="A0A0N4WQ98"/>
<evidence type="ECO:0000313" key="2">
    <source>
        <dbReference type="EMBL" id="VDO49835.1"/>
    </source>
</evidence>
<dbReference type="Proteomes" id="UP000268014">
    <property type="component" value="Unassembled WGS sequence"/>
</dbReference>
<proteinExistence type="predicted"/>
<feature type="compositionally biased region" description="Basic and acidic residues" evidence="1">
    <location>
        <begin position="80"/>
        <end position="92"/>
    </location>
</feature>
<feature type="region of interest" description="Disordered" evidence="1">
    <location>
        <begin position="73"/>
        <end position="92"/>
    </location>
</feature>
<organism evidence="4">
    <name type="scientific">Haemonchus placei</name>
    <name type="common">Barber's pole worm</name>
    <dbReference type="NCBI Taxonomy" id="6290"/>
    <lineage>
        <taxon>Eukaryota</taxon>
        <taxon>Metazoa</taxon>
        <taxon>Ecdysozoa</taxon>
        <taxon>Nematoda</taxon>
        <taxon>Chromadorea</taxon>
        <taxon>Rhabditida</taxon>
        <taxon>Rhabditina</taxon>
        <taxon>Rhabditomorpha</taxon>
        <taxon>Strongyloidea</taxon>
        <taxon>Trichostrongylidae</taxon>
        <taxon>Haemonchus</taxon>
    </lineage>
</organism>
<dbReference type="EMBL" id="UZAF01018262">
    <property type="protein sequence ID" value="VDO49835.1"/>
    <property type="molecule type" value="Genomic_DNA"/>
</dbReference>
<gene>
    <name evidence="2" type="ORF">HPLM_LOCUS13583</name>
</gene>
<accession>A0A0N4WQ98</accession>
<reference evidence="4" key="1">
    <citation type="submission" date="2017-02" db="UniProtKB">
        <authorList>
            <consortium name="WormBaseParasite"/>
        </authorList>
    </citation>
    <scope>IDENTIFICATION</scope>
</reference>
<evidence type="ECO:0000313" key="3">
    <source>
        <dbReference type="Proteomes" id="UP000268014"/>
    </source>
</evidence>
<sequence>MPSLLSVWSADWMLDEQTKDKSWNLLDKKTAEIPLKEAIVVASDLNDHVGATKDGFSSHAGFVGHVTLVASESSNISPDSHNHNCKHEISKT</sequence>
<dbReference type="WBParaSite" id="HPLM_0001359101-mRNA-1">
    <property type="protein sequence ID" value="HPLM_0001359101-mRNA-1"/>
    <property type="gene ID" value="HPLM_0001359101"/>
</dbReference>
<dbReference type="OrthoDB" id="418748at2759"/>